<organism evidence="3 4">
    <name type="scientific">Robinsoniella peoriensis</name>
    <dbReference type="NCBI Taxonomy" id="180332"/>
    <lineage>
        <taxon>Bacteria</taxon>
        <taxon>Bacillati</taxon>
        <taxon>Bacillota</taxon>
        <taxon>Clostridia</taxon>
        <taxon>Lachnospirales</taxon>
        <taxon>Lachnospiraceae</taxon>
        <taxon>Robinsoniella</taxon>
    </lineage>
</organism>
<dbReference type="InterPro" id="IPR001279">
    <property type="entry name" value="Metallo-B-lactamas"/>
</dbReference>
<evidence type="ECO:0000256" key="1">
    <source>
        <dbReference type="SAM" id="MobiDB-lite"/>
    </source>
</evidence>
<feature type="region of interest" description="Disordered" evidence="1">
    <location>
        <begin position="309"/>
        <end position="374"/>
    </location>
</feature>
<dbReference type="Pfam" id="PF00753">
    <property type="entry name" value="Lactamase_B"/>
    <property type="match status" value="1"/>
</dbReference>
<dbReference type="PANTHER" id="PTHR30619:SF7">
    <property type="entry name" value="BETA-LACTAMASE DOMAIN PROTEIN"/>
    <property type="match status" value="1"/>
</dbReference>
<feature type="domain" description="Metallo-beta-lactamase" evidence="2">
    <location>
        <begin position="65"/>
        <end position="260"/>
    </location>
</feature>
<dbReference type="InterPro" id="IPR052159">
    <property type="entry name" value="Competence_DNA_uptake"/>
</dbReference>
<dbReference type="CDD" id="cd07731">
    <property type="entry name" value="ComA-like_MBL-fold"/>
    <property type="match status" value="1"/>
</dbReference>
<evidence type="ECO:0000313" key="3">
    <source>
        <dbReference type="EMBL" id="TLD02282.1"/>
    </source>
</evidence>
<dbReference type="InterPro" id="IPR035681">
    <property type="entry name" value="ComA-like_MBL"/>
</dbReference>
<dbReference type="InterPro" id="IPR036866">
    <property type="entry name" value="RibonucZ/Hydroxyglut_hydro"/>
</dbReference>
<gene>
    <name evidence="3" type="ORF">DSM106044_00794</name>
</gene>
<dbReference type="AlphaFoldDB" id="A0A4U8QB62"/>
<feature type="compositionally biased region" description="Basic and acidic residues" evidence="1">
    <location>
        <begin position="309"/>
        <end position="327"/>
    </location>
</feature>
<dbReference type="SUPFAM" id="SSF57884">
    <property type="entry name" value="Ada DNA repair protein, N-terminal domain (N-Ada 10)"/>
    <property type="match status" value="1"/>
</dbReference>
<reference evidence="3 4" key="1">
    <citation type="journal article" date="2019" name="Anaerobe">
        <title>Detection of Robinsoniella peoriensis in multiple bone samples of a trauma patient.</title>
        <authorList>
            <person name="Schrottner P."/>
            <person name="Hartwich K."/>
            <person name="Bunk B."/>
            <person name="Schober I."/>
            <person name="Helbig S."/>
            <person name="Rudolph W.W."/>
            <person name="Gunzer F."/>
        </authorList>
    </citation>
    <scope>NUCLEOTIDE SEQUENCE [LARGE SCALE GENOMIC DNA]</scope>
    <source>
        <strain evidence="3 4">DSM 106044</strain>
    </source>
</reference>
<dbReference type="Gene3D" id="3.40.10.10">
    <property type="entry name" value="DNA Methylphosphotriester Repair Domain"/>
    <property type="match status" value="1"/>
</dbReference>
<dbReference type="PANTHER" id="PTHR30619">
    <property type="entry name" value="DNA INTERNALIZATION/COMPETENCE PROTEIN COMEC/REC2"/>
    <property type="match status" value="1"/>
</dbReference>
<dbReference type="SMART" id="SM00849">
    <property type="entry name" value="Lactamase_B"/>
    <property type="match status" value="1"/>
</dbReference>
<dbReference type="Gene3D" id="3.60.15.10">
    <property type="entry name" value="Ribonuclease Z/Hydroxyacylglutathione hydrolase-like"/>
    <property type="match status" value="1"/>
</dbReference>
<dbReference type="InterPro" id="IPR035451">
    <property type="entry name" value="Ada-like_dom_sf"/>
</dbReference>
<feature type="compositionally biased region" description="Polar residues" evidence="1">
    <location>
        <begin position="357"/>
        <end position="370"/>
    </location>
</feature>
<dbReference type="RefSeq" id="WP_138001830.1">
    <property type="nucleotide sequence ID" value="NZ_QGQD01000018.1"/>
</dbReference>
<name>A0A4U8QB62_9FIRM</name>
<protein>
    <submittedName>
        <fullName evidence="3">ComEC family competence protein</fullName>
    </submittedName>
</protein>
<evidence type="ECO:0000259" key="2">
    <source>
        <dbReference type="SMART" id="SM00849"/>
    </source>
</evidence>
<dbReference type="Proteomes" id="UP000306509">
    <property type="component" value="Unassembled WGS sequence"/>
</dbReference>
<comment type="caution">
    <text evidence="3">The sequence shown here is derived from an EMBL/GenBank/DDBJ whole genome shotgun (WGS) entry which is preliminary data.</text>
</comment>
<sequence precursor="true">MRGFKTKRILGLLFAMVFVLCGIGTIGMNKAEAAAGTASAADQQISKSKETQNKGMNVHFIDVGQADCILVESAGKYMLVDAGNNDDADTILDYLKKQGVKKLDYVIGTHPHEDHIGSLDTVIDTYDIQTLIMPAKAHTTKTFEDVVAAIEKKKLSITDPVPGKKYKLGDSEFTILSPKKGKDYGDNYNNWSVSIKLVNGKNSFVLCGDAEKDSEKDMLDSKIDLKADVLKLSHHGSRTSTTDAFLKAVQPAYAVISVGKDNDYGLPDEESLKKLSENKIKYYRTDELGSIVASSDGTDITWKYTSNKEDKTGKSGDIKNSRSEKQTTESATEAPAKGTDFIINTNTGKFHKPGCSSVKQMNESNKQYYNGSRDDLVSKGYDPCKRCSP</sequence>
<evidence type="ECO:0000313" key="4">
    <source>
        <dbReference type="Proteomes" id="UP000306509"/>
    </source>
</evidence>
<dbReference type="SUPFAM" id="SSF56281">
    <property type="entry name" value="Metallo-hydrolase/oxidoreductase"/>
    <property type="match status" value="1"/>
</dbReference>
<dbReference type="EMBL" id="QGQD01000018">
    <property type="protein sequence ID" value="TLD02282.1"/>
    <property type="molecule type" value="Genomic_DNA"/>
</dbReference>
<keyword evidence="4" id="KW-1185">Reference proteome</keyword>
<proteinExistence type="predicted"/>
<dbReference type="STRING" id="180332.GCA_000797495_05323"/>
<accession>A0A4U8QB62</accession>